<evidence type="ECO:0000256" key="7">
    <source>
        <dbReference type="ARBA" id="ARBA00023098"/>
    </source>
</evidence>
<dbReference type="Gene3D" id="3.40.50.1110">
    <property type="entry name" value="SGNH hydrolase"/>
    <property type="match status" value="1"/>
</dbReference>
<protein>
    <recommendedName>
        <fullName evidence="11">GDSL esterase/lipase</fullName>
    </recommendedName>
</protein>
<feature type="signal peptide" evidence="8">
    <location>
        <begin position="1"/>
        <end position="29"/>
    </location>
</feature>
<evidence type="ECO:0000256" key="2">
    <source>
        <dbReference type="ARBA" id="ARBA00008668"/>
    </source>
</evidence>
<evidence type="ECO:0000256" key="1">
    <source>
        <dbReference type="ARBA" id="ARBA00004613"/>
    </source>
</evidence>
<evidence type="ECO:0000256" key="3">
    <source>
        <dbReference type="ARBA" id="ARBA00022525"/>
    </source>
</evidence>
<gene>
    <name evidence="9" type="ORF">SAY87_007393</name>
</gene>
<dbReference type="InterPro" id="IPR036514">
    <property type="entry name" value="SGNH_hydro_sf"/>
</dbReference>
<comment type="caution">
    <text evidence="9">The sequence shown here is derived from an EMBL/GenBank/DDBJ whole genome shotgun (WGS) entry which is preliminary data.</text>
</comment>
<dbReference type="InterPro" id="IPR001087">
    <property type="entry name" value="GDSL"/>
</dbReference>
<evidence type="ECO:0000256" key="5">
    <source>
        <dbReference type="ARBA" id="ARBA00022801"/>
    </source>
</evidence>
<keyword evidence="5" id="KW-0378">Hydrolase</keyword>
<name>A0AAN7K1R8_9MYRT</name>
<keyword evidence="6" id="KW-0442">Lipid degradation</keyword>
<dbReference type="Proteomes" id="UP001345219">
    <property type="component" value="Chromosome 6"/>
</dbReference>
<keyword evidence="4 8" id="KW-0732">Signal</keyword>
<evidence type="ECO:0000313" key="10">
    <source>
        <dbReference type="Proteomes" id="UP001345219"/>
    </source>
</evidence>
<dbReference type="AlphaFoldDB" id="A0AAN7K1R8"/>
<dbReference type="PANTHER" id="PTHR45650:SF91">
    <property type="match status" value="1"/>
</dbReference>
<keyword evidence="3" id="KW-0964">Secreted</keyword>
<dbReference type="EMBL" id="JAXIOK010000013">
    <property type="protein sequence ID" value="KAK4757266.1"/>
    <property type="molecule type" value="Genomic_DNA"/>
</dbReference>
<evidence type="ECO:0000256" key="6">
    <source>
        <dbReference type="ARBA" id="ARBA00022963"/>
    </source>
</evidence>
<sequence>MASRSNSSMRIFLLFCFFTQWIHNAIVRAQQVPCYFIFGDSLADPGNNNNLITQAKANYQPYGVDFAAGPTGRFTNNRTLPDVIGQLLGFPEFIPPFANTAGKNITKGVNYASAVSGIRDETGKNQGDRVSLNKQLLNHLTTYFKIRQILGSGTATSQHFGKCIYVIITGNNDYINNYFMPNMYLTSRLYTPQQYADVLAAQYTAQLKVLYSLGARKVAVFGVGLIGSAPQMITRFGANSTNVSLTAQLFSNKLPGIVNNLNSLLPGAKFTFINVTGITITSPPAPGLNTTGTCCQLVQNLGTCVPGSTPCPNRSLYAFFDGFHPSDVVNAAFGQRAYTKQLATDASPYSIQQLSQLP</sequence>
<dbReference type="InterPro" id="IPR051238">
    <property type="entry name" value="GDSL_esterase/lipase"/>
</dbReference>
<accession>A0AAN7K1R8</accession>
<feature type="chain" id="PRO_5042929879" description="GDSL esterase/lipase" evidence="8">
    <location>
        <begin position="30"/>
        <end position="358"/>
    </location>
</feature>
<organism evidence="9 10">
    <name type="scientific">Trapa incisa</name>
    <dbReference type="NCBI Taxonomy" id="236973"/>
    <lineage>
        <taxon>Eukaryota</taxon>
        <taxon>Viridiplantae</taxon>
        <taxon>Streptophyta</taxon>
        <taxon>Embryophyta</taxon>
        <taxon>Tracheophyta</taxon>
        <taxon>Spermatophyta</taxon>
        <taxon>Magnoliopsida</taxon>
        <taxon>eudicotyledons</taxon>
        <taxon>Gunneridae</taxon>
        <taxon>Pentapetalae</taxon>
        <taxon>rosids</taxon>
        <taxon>malvids</taxon>
        <taxon>Myrtales</taxon>
        <taxon>Lythraceae</taxon>
        <taxon>Trapa</taxon>
    </lineage>
</organism>
<dbReference type="GO" id="GO:0005576">
    <property type="term" value="C:extracellular region"/>
    <property type="evidence" value="ECO:0007669"/>
    <property type="project" value="UniProtKB-SubCell"/>
</dbReference>
<reference evidence="9 10" key="1">
    <citation type="journal article" date="2023" name="Hortic Res">
        <title>Pangenome of water caltrop reveals structural variations and asymmetric subgenome divergence after allopolyploidization.</title>
        <authorList>
            <person name="Zhang X."/>
            <person name="Chen Y."/>
            <person name="Wang L."/>
            <person name="Yuan Y."/>
            <person name="Fang M."/>
            <person name="Shi L."/>
            <person name="Lu R."/>
            <person name="Comes H.P."/>
            <person name="Ma Y."/>
            <person name="Chen Y."/>
            <person name="Huang G."/>
            <person name="Zhou Y."/>
            <person name="Zheng Z."/>
            <person name="Qiu Y."/>
        </authorList>
    </citation>
    <scope>NUCLEOTIDE SEQUENCE [LARGE SCALE GENOMIC DNA]</scope>
    <source>
        <tissue evidence="9">Roots</tissue>
    </source>
</reference>
<dbReference type="Pfam" id="PF00657">
    <property type="entry name" value="Lipase_GDSL"/>
    <property type="match status" value="1"/>
</dbReference>
<comment type="similarity">
    <text evidence="2">Belongs to the 'GDSL' lipolytic enzyme family.</text>
</comment>
<comment type="subcellular location">
    <subcellularLocation>
        <location evidence="1">Secreted</location>
    </subcellularLocation>
</comment>
<evidence type="ECO:0000256" key="8">
    <source>
        <dbReference type="SAM" id="SignalP"/>
    </source>
</evidence>
<dbReference type="PANTHER" id="PTHR45650">
    <property type="entry name" value="GDSL-LIKE LIPASE/ACYLHYDROLASE-RELATED"/>
    <property type="match status" value="1"/>
</dbReference>
<dbReference type="InterPro" id="IPR035669">
    <property type="entry name" value="SGNH_plant_lipase-like"/>
</dbReference>
<keyword evidence="10" id="KW-1185">Reference proteome</keyword>
<keyword evidence="7" id="KW-0443">Lipid metabolism</keyword>
<dbReference type="CDD" id="cd01837">
    <property type="entry name" value="SGNH_plant_lipase_like"/>
    <property type="match status" value="1"/>
</dbReference>
<proteinExistence type="inferred from homology"/>
<evidence type="ECO:0000313" key="9">
    <source>
        <dbReference type="EMBL" id="KAK4757266.1"/>
    </source>
</evidence>
<dbReference type="GO" id="GO:0016042">
    <property type="term" value="P:lipid catabolic process"/>
    <property type="evidence" value="ECO:0007669"/>
    <property type="project" value="UniProtKB-KW"/>
</dbReference>
<evidence type="ECO:0008006" key="11">
    <source>
        <dbReference type="Google" id="ProtNLM"/>
    </source>
</evidence>
<dbReference type="GO" id="GO:0016788">
    <property type="term" value="F:hydrolase activity, acting on ester bonds"/>
    <property type="evidence" value="ECO:0007669"/>
    <property type="project" value="InterPro"/>
</dbReference>
<evidence type="ECO:0000256" key="4">
    <source>
        <dbReference type="ARBA" id="ARBA00022729"/>
    </source>
</evidence>